<name>A0A3B1DBJ1_9ZZZZ</name>
<organism evidence="1">
    <name type="scientific">hydrothermal vent metagenome</name>
    <dbReference type="NCBI Taxonomy" id="652676"/>
    <lineage>
        <taxon>unclassified sequences</taxon>
        <taxon>metagenomes</taxon>
        <taxon>ecological metagenomes</taxon>
    </lineage>
</organism>
<dbReference type="EMBL" id="UOGK01000042">
    <property type="protein sequence ID" value="VAX36201.1"/>
    <property type="molecule type" value="Genomic_DNA"/>
</dbReference>
<protein>
    <submittedName>
        <fullName evidence="1">Uncharacterized protein</fullName>
    </submittedName>
</protein>
<reference evidence="1" key="1">
    <citation type="submission" date="2018-06" db="EMBL/GenBank/DDBJ databases">
        <authorList>
            <person name="Zhirakovskaya E."/>
        </authorList>
    </citation>
    <scope>NUCLEOTIDE SEQUENCE</scope>
</reference>
<proteinExistence type="predicted"/>
<evidence type="ECO:0000313" key="1">
    <source>
        <dbReference type="EMBL" id="VAX36201.1"/>
    </source>
</evidence>
<gene>
    <name evidence="1" type="ORF">MNBD_PLANCTO03-943</name>
</gene>
<accession>A0A3B1DBJ1</accession>
<feature type="non-terminal residue" evidence="1">
    <location>
        <position position="1"/>
    </location>
</feature>
<sequence length="31" mass="3329">SLPSQLADVLFDAKLSRPSVGISDEGEIDLR</sequence>
<dbReference type="AlphaFoldDB" id="A0A3B1DBJ1"/>